<dbReference type="InterPro" id="IPR021825">
    <property type="entry name" value="RETICULATA-related"/>
</dbReference>
<accession>A0A8T0JHH5</accession>
<dbReference type="GO" id="GO:0031969">
    <property type="term" value="C:chloroplast membrane"/>
    <property type="evidence" value="ECO:0007669"/>
    <property type="project" value="UniProtKB-SubCell"/>
</dbReference>
<comment type="similarity">
    <text evidence="2">Belongs to the RETICULATA family.</text>
</comment>
<feature type="transmembrane region" description="Helical" evidence="10">
    <location>
        <begin position="185"/>
        <end position="205"/>
    </location>
</feature>
<feature type="compositionally biased region" description="Gly residues" evidence="9">
    <location>
        <begin position="62"/>
        <end position="76"/>
    </location>
</feature>
<keyword evidence="5 10" id="KW-0812">Transmembrane</keyword>
<evidence type="ECO:0000313" key="11">
    <source>
        <dbReference type="EMBL" id="KAG2372609.1"/>
    </source>
</evidence>
<evidence type="ECO:0000256" key="5">
    <source>
        <dbReference type="ARBA" id="ARBA00022692"/>
    </source>
</evidence>
<dbReference type="PANTHER" id="PTHR31620">
    <property type="entry name" value="PROTEIN RETICULATA-RELATED 2, CHLOROPLASTIC-RELATED"/>
    <property type="match status" value="1"/>
</dbReference>
<keyword evidence="4" id="KW-0934">Plastid</keyword>
<dbReference type="AlphaFoldDB" id="A0A8T0JHH5"/>
<evidence type="ECO:0000313" key="12">
    <source>
        <dbReference type="Proteomes" id="UP000743370"/>
    </source>
</evidence>
<evidence type="ECO:0000256" key="1">
    <source>
        <dbReference type="ARBA" id="ARBA00004508"/>
    </source>
</evidence>
<dbReference type="Proteomes" id="UP000743370">
    <property type="component" value="Unassembled WGS sequence"/>
</dbReference>
<dbReference type="PANTHER" id="PTHR31620:SF14">
    <property type="entry name" value="PROTEIN RETICULATA-RELATED 4, CHLOROPLASTIC"/>
    <property type="match status" value="1"/>
</dbReference>
<evidence type="ECO:0000256" key="7">
    <source>
        <dbReference type="ARBA" id="ARBA00022989"/>
    </source>
</evidence>
<feature type="region of interest" description="Disordered" evidence="9">
    <location>
        <begin position="58"/>
        <end position="87"/>
    </location>
</feature>
<comment type="caution">
    <text evidence="11">The sequence shown here is derived from an EMBL/GenBank/DDBJ whole genome shotgun (WGS) entry which is preliminary data.</text>
</comment>
<sequence>MAIASFFFTQSTLFFSHCNNSSLPPHPTLIFLPFKLKICTFTTTHFVHTTATAISAYRDGGSSSGSGGGSGNWGSDGGDEDEERGRNREEAMVALAEDGRGLESLPEDLAAAVSAGRVPGSIMRRFFQMEQSVVLRWLLKFRGFRERLLADDLFLAKLLIESGVIIFTKAAAELKRRKENFKKELDFVVANVVTGIVTGFLLVWFPAPTVSLKPPLAVSAGPIAKLFYGCPDNAFQVALPGTSYTLLQRIGAIVRNGAKLFVVGTSASLVGTMITNALINVKNAVNKTFAAQAENLPVISTSVAHGVYMVVISNIRYQVLAGIIEQRILEPLLHRNKLMLTAAYFTVRTANTYWGSLLRDSVFDVLVLNHGKQASDEHGSRWLESLGQRGQGLQKLDMVYMEVKRRERHRFPLKLLIQQMVLQE</sequence>
<proteinExistence type="inferred from homology"/>
<reference evidence="11 12" key="1">
    <citation type="submission" date="2020-05" db="EMBL/GenBank/DDBJ databases">
        <title>Vigna angularis (adzuki bean) Var. LongXiaoDou No. 4 denovo assembly.</title>
        <authorList>
            <person name="Xiang H."/>
        </authorList>
    </citation>
    <scope>NUCLEOTIDE SEQUENCE [LARGE SCALE GENOMIC DNA]</scope>
    <source>
        <tissue evidence="11">Leaf</tissue>
    </source>
</reference>
<evidence type="ECO:0000256" key="3">
    <source>
        <dbReference type="ARBA" id="ARBA00022528"/>
    </source>
</evidence>
<evidence type="ECO:0000256" key="10">
    <source>
        <dbReference type="SAM" id="Phobius"/>
    </source>
</evidence>
<keyword evidence="8 10" id="KW-0472">Membrane</keyword>
<evidence type="ECO:0000256" key="8">
    <source>
        <dbReference type="ARBA" id="ARBA00023136"/>
    </source>
</evidence>
<evidence type="ECO:0000256" key="4">
    <source>
        <dbReference type="ARBA" id="ARBA00022640"/>
    </source>
</evidence>
<evidence type="ECO:0000256" key="6">
    <source>
        <dbReference type="ARBA" id="ARBA00022946"/>
    </source>
</evidence>
<keyword evidence="3" id="KW-0150">Chloroplast</keyword>
<keyword evidence="7 10" id="KW-1133">Transmembrane helix</keyword>
<evidence type="ECO:0000256" key="9">
    <source>
        <dbReference type="SAM" id="MobiDB-lite"/>
    </source>
</evidence>
<organism evidence="11 12">
    <name type="scientific">Phaseolus angularis</name>
    <name type="common">Azuki bean</name>
    <name type="synonym">Vigna angularis</name>
    <dbReference type="NCBI Taxonomy" id="3914"/>
    <lineage>
        <taxon>Eukaryota</taxon>
        <taxon>Viridiplantae</taxon>
        <taxon>Streptophyta</taxon>
        <taxon>Embryophyta</taxon>
        <taxon>Tracheophyta</taxon>
        <taxon>Spermatophyta</taxon>
        <taxon>Magnoliopsida</taxon>
        <taxon>eudicotyledons</taxon>
        <taxon>Gunneridae</taxon>
        <taxon>Pentapetalae</taxon>
        <taxon>rosids</taxon>
        <taxon>fabids</taxon>
        <taxon>Fabales</taxon>
        <taxon>Fabaceae</taxon>
        <taxon>Papilionoideae</taxon>
        <taxon>50 kb inversion clade</taxon>
        <taxon>NPAAA clade</taxon>
        <taxon>indigoferoid/millettioid clade</taxon>
        <taxon>Phaseoleae</taxon>
        <taxon>Vigna</taxon>
    </lineage>
</organism>
<dbReference type="EMBL" id="JABFOF010000011">
    <property type="protein sequence ID" value="KAG2372609.1"/>
    <property type="molecule type" value="Genomic_DNA"/>
</dbReference>
<keyword evidence="6" id="KW-0809">Transit peptide</keyword>
<name>A0A8T0JHH5_PHAAN</name>
<comment type="subcellular location">
    <subcellularLocation>
        <location evidence="1">Plastid</location>
        <location evidence="1">Chloroplast membrane</location>
        <topology evidence="1">Multi-pass membrane protein</topology>
    </subcellularLocation>
</comment>
<gene>
    <name evidence="11" type="ORF">HKW66_Vig0205220</name>
</gene>
<evidence type="ECO:0000256" key="2">
    <source>
        <dbReference type="ARBA" id="ARBA00010793"/>
    </source>
</evidence>
<protein>
    <submittedName>
        <fullName evidence="11">Protein RETICULATA-RELATED 4</fullName>
    </submittedName>
</protein>
<dbReference type="Pfam" id="PF11891">
    <property type="entry name" value="RETICULATA-like"/>
    <property type="match status" value="1"/>
</dbReference>